<dbReference type="PANTHER" id="PTHR43792:SF1">
    <property type="entry name" value="N-ACETYLTRANSFERASE DOMAIN-CONTAINING PROTEIN"/>
    <property type="match status" value="1"/>
</dbReference>
<name>A0ABY5FVR6_9MICO</name>
<sequence length="184" mass="20189">MTVVLTTERLVIEPLGPADAEAFASYRRLPEVAQFQTWGTDYSLADAESLITAQPAQGIPNPGEWVQLGLLLRDSRQGALVGDVAVGADAEQPDTYELGVTLDPRHQGRGYAGEALEAVIHWLMVDQGAHRVVMQGDARNAAVLALMRRLGLRHEGTVLDGDWFKGEWTTLERFALLGREWAAR</sequence>
<feature type="domain" description="N-acetyltransferase" evidence="1">
    <location>
        <begin position="10"/>
        <end position="177"/>
    </location>
</feature>
<dbReference type="InterPro" id="IPR000182">
    <property type="entry name" value="GNAT_dom"/>
</dbReference>
<gene>
    <name evidence="2" type="ORF">NNL39_11245</name>
</gene>
<dbReference type="PROSITE" id="PS51186">
    <property type="entry name" value="GNAT"/>
    <property type="match status" value="1"/>
</dbReference>
<dbReference type="PANTHER" id="PTHR43792">
    <property type="entry name" value="GNAT FAMILY, PUTATIVE (AFU_ORTHOLOGUE AFUA_3G00765)-RELATED-RELATED"/>
    <property type="match status" value="1"/>
</dbReference>
<dbReference type="CDD" id="cd04301">
    <property type="entry name" value="NAT_SF"/>
    <property type="match status" value="1"/>
</dbReference>
<evidence type="ECO:0000259" key="1">
    <source>
        <dbReference type="PROSITE" id="PS51186"/>
    </source>
</evidence>
<dbReference type="RefSeq" id="WP_255159370.1">
    <property type="nucleotide sequence ID" value="NZ_CP101497.1"/>
</dbReference>
<evidence type="ECO:0000313" key="2">
    <source>
        <dbReference type="EMBL" id="UTT62227.1"/>
    </source>
</evidence>
<evidence type="ECO:0000313" key="3">
    <source>
        <dbReference type="Proteomes" id="UP001060039"/>
    </source>
</evidence>
<dbReference type="InterPro" id="IPR016181">
    <property type="entry name" value="Acyl_CoA_acyltransferase"/>
</dbReference>
<proteinExistence type="predicted"/>
<reference evidence="2" key="1">
    <citation type="submission" date="2022-07" db="EMBL/GenBank/DDBJ databases">
        <title>Taxonomic analysis of Microcella humidisoli nov. sp., isolated from riverside soil.</title>
        <authorList>
            <person name="Molina K.M."/>
            <person name="Kim S.B."/>
        </authorList>
    </citation>
    <scope>NUCLEOTIDE SEQUENCE</scope>
    <source>
        <strain evidence="2">MMS21-STM10</strain>
    </source>
</reference>
<accession>A0ABY5FVR6</accession>
<dbReference type="EMBL" id="CP101497">
    <property type="protein sequence ID" value="UTT62227.1"/>
    <property type="molecule type" value="Genomic_DNA"/>
</dbReference>
<keyword evidence="3" id="KW-1185">Reference proteome</keyword>
<dbReference type="Proteomes" id="UP001060039">
    <property type="component" value="Chromosome"/>
</dbReference>
<dbReference type="Gene3D" id="3.40.630.30">
    <property type="match status" value="1"/>
</dbReference>
<organism evidence="2 3">
    <name type="scientific">Microcella humidisoli</name>
    <dbReference type="NCBI Taxonomy" id="2963406"/>
    <lineage>
        <taxon>Bacteria</taxon>
        <taxon>Bacillati</taxon>
        <taxon>Actinomycetota</taxon>
        <taxon>Actinomycetes</taxon>
        <taxon>Micrococcales</taxon>
        <taxon>Microbacteriaceae</taxon>
        <taxon>Microcella</taxon>
    </lineage>
</organism>
<protein>
    <submittedName>
        <fullName evidence="2">GNAT family N-acetyltransferase</fullName>
    </submittedName>
</protein>
<dbReference type="Pfam" id="PF13302">
    <property type="entry name" value="Acetyltransf_3"/>
    <property type="match status" value="1"/>
</dbReference>
<dbReference type="InterPro" id="IPR051531">
    <property type="entry name" value="N-acetyltransferase"/>
</dbReference>
<dbReference type="SUPFAM" id="SSF55729">
    <property type="entry name" value="Acyl-CoA N-acyltransferases (Nat)"/>
    <property type="match status" value="1"/>
</dbReference>